<dbReference type="RefSeq" id="WP_009886198.1">
    <property type="nucleotide sequence ID" value="NZ_CP015363.1"/>
</dbReference>
<dbReference type="PANTHER" id="PTHR10578">
    <property type="entry name" value="S -2-HYDROXY-ACID OXIDASE-RELATED"/>
    <property type="match status" value="1"/>
</dbReference>
<dbReference type="GO" id="GO:0010181">
    <property type="term" value="F:FMN binding"/>
    <property type="evidence" value="ECO:0007669"/>
    <property type="project" value="InterPro"/>
</dbReference>
<dbReference type="OrthoDB" id="56968at2157"/>
<evidence type="ECO:0000256" key="1">
    <source>
        <dbReference type="ARBA" id="ARBA00001917"/>
    </source>
</evidence>
<evidence type="ECO:0000259" key="6">
    <source>
        <dbReference type="PROSITE" id="PS51349"/>
    </source>
</evidence>
<accession>A0A1V0N4B8</accession>
<keyword evidence="2" id="KW-0285">Flavoprotein</keyword>
<organism evidence="7 9">
    <name type="scientific">Ferroplasma acidiphilum</name>
    <dbReference type="NCBI Taxonomy" id="74969"/>
    <lineage>
        <taxon>Archaea</taxon>
        <taxon>Methanobacteriati</taxon>
        <taxon>Thermoplasmatota</taxon>
        <taxon>Thermoplasmata</taxon>
        <taxon>Thermoplasmatales</taxon>
        <taxon>Ferroplasmaceae</taxon>
        <taxon>Ferroplasma</taxon>
    </lineage>
</organism>
<dbReference type="Proteomes" id="UP000546917">
    <property type="component" value="Unassembled WGS sequence"/>
</dbReference>
<comment type="similarity">
    <text evidence="5">Belongs to the FMN-dependent alpha-hydroxy acid dehydrogenase family.</text>
</comment>
<dbReference type="KEGG" id="fai:FAD_1093"/>
<keyword evidence="4" id="KW-0560">Oxidoreductase</keyword>
<keyword evidence="9" id="KW-1185">Reference proteome</keyword>
<evidence type="ECO:0000313" key="9">
    <source>
        <dbReference type="Proteomes" id="UP000192050"/>
    </source>
</evidence>
<dbReference type="InterPro" id="IPR000262">
    <property type="entry name" value="FMN-dep_DH"/>
</dbReference>
<dbReference type="PIRSF" id="PIRSF000138">
    <property type="entry name" value="Al-hdrx_acd_dh"/>
    <property type="match status" value="1"/>
</dbReference>
<dbReference type="Pfam" id="PF01070">
    <property type="entry name" value="FMN_dh"/>
    <property type="match status" value="1"/>
</dbReference>
<gene>
    <name evidence="7" type="ORF">FAD_1093</name>
    <name evidence="8" type="ORF">HLB00_00875</name>
</gene>
<dbReference type="CDD" id="cd03332">
    <property type="entry name" value="LMO_FMN"/>
    <property type="match status" value="1"/>
</dbReference>
<dbReference type="STRING" id="74969.FAD_1093"/>
<sequence length="388" mass="43241">MTQFGLDYQLKIYLKMDADSDLPVSLESWRSSARMALQDGPWGYLEGAAGSEDTMIENIKAFSRYRIRPRYLHDVENRNQSITLFGRKQDSPFIIAPIGVQSIIHKDAEYASAGAAASLGMPYILSTVSSTSIEDIAAKFPESEKWFQLYPGKDENVMKSMVNRAEKAGYKVIVVTVDTTMLGWREQDIKNAYLPFLQGEGIANFITDPEFLKMLETSPENNMQAAIEEFLMVYVNPSFTWDGFRKIRSWTKLPILIKGISSEEDVHTAVKYGADGVIISNHGGRQVDGSISSLEALDEITGENKPEFTILFDSGIRHAADAMKALALGASGVLIGRPYCYAMAVAGQRGIERYLNQLRAEFDLQMALSGYSSISQLGRHTIYKKSPY</sequence>
<keyword evidence="7" id="KW-0503">Monooxygenase</keyword>
<name>A0A1V0N4B8_9ARCH</name>
<reference evidence="8 10" key="2">
    <citation type="submission" date="2020-05" db="EMBL/GenBank/DDBJ databases">
        <authorList>
            <person name="Zhang R."/>
        </authorList>
    </citation>
    <scope>NUCLEOTIDE SEQUENCE [LARGE SCALE GENOMIC DNA]</scope>
    <source>
        <strain evidence="8 10">DSM 28986</strain>
    </source>
</reference>
<evidence type="ECO:0000313" key="8">
    <source>
        <dbReference type="EMBL" id="NOL59392.1"/>
    </source>
</evidence>
<dbReference type="GeneID" id="16024323"/>
<evidence type="ECO:0000313" key="7">
    <source>
        <dbReference type="EMBL" id="ARD84973.1"/>
    </source>
</evidence>
<dbReference type="FunFam" id="3.20.20.70:FF:000029">
    <property type="entry name" value="L-lactate dehydrogenase"/>
    <property type="match status" value="1"/>
</dbReference>
<dbReference type="PROSITE" id="PS51349">
    <property type="entry name" value="FMN_HYDROXY_ACID_DH_2"/>
    <property type="match status" value="1"/>
</dbReference>
<comment type="cofactor">
    <cofactor evidence="1">
        <name>FMN</name>
        <dbReference type="ChEBI" id="CHEBI:58210"/>
    </cofactor>
</comment>
<dbReference type="EMBL" id="JABGBP010000025">
    <property type="protein sequence ID" value="NOL59392.1"/>
    <property type="molecule type" value="Genomic_DNA"/>
</dbReference>
<dbReference type="PROSITE" id="PS00557">
    <property type="entry name" value="FMN_HYDROXY_ACID_DH_1"/>
    <property type="match status" value="1"/>
</dbReference>
<dbReference type="Proteomes" id="UP000192050">
    <property type="component" value="Chromosome"/>
</dbReference>
<evidence type="ECO:0000256" key="5">
    <source>
        <dbReference type="ARBA" id="ARBA00024042"/>
    </source>
</evidence>
<dbReference type="InterPro" id="IPR037350">
    <property type="entry name" value="LMO_FMN"/>
</dbReference>
<dbReference type="EMBL" id="CP015363">
    <property type="protein sequence ID" value="ARD84973.1"/>
    <property type="molecule type" value="Genomic_DNA"/>
</dbReference>
<dbReference type="PANTHER" id="PTHR10578:SF143">
    <property type="entry name" value="FMN-DEPENDENT ALPHA-HYDROXY ACID DEHYDROGENASE PB1A11.03"/>
    <property type="match status" value="1"/>
</dbReference>
<evidence type="ECO:0000256" key="4">
    <source>
        <dbReference type="ARBA" id="ARBA00023002"/>
    </source>
</evidence>
<dbReference type="InterPro" id="IPR008259">
    <property type="entry name" value="FMN_hydac_DH_AS"/>
</dbReference>
<keyword evidence="3" id="KW-0288">FMN</keyword>
<dbReference type="Gene3D" id="3.20.20.70">
    <property type="entry name" value="Aldolase class I"/>
    <property type="match status" value="1"/>
</dbReference>
<reference evidence="7 9" key="1">
    <citation type="submission" date="2011-10" db="EMBL/GenBank/DDBJ databases">
        <title>Metabolic and evolutionary patterns in the extreme acidophile Ferroplasma acidiphilum.</title>
        <authorList>
            <person name="Golyshina O.V."/>
            <person name="Kozyavkin S.A."/>
            <person name="Tatusov R.L."/>
            <person name="Slesarev A.I."/>
            <person name="Golyshin P.N."/>
        </authorList>
    </citation>
    <scope>NUCLEOTIDE SEQUENCE [LARGE SCALE GENOMIC DNA]</scope>
    <source>
        <strain evidence="7">Berkeley</strain>
        <strain evidence="9">Y</strain>
    </source>
</reference>
<dbReference type="SUPFAM" id="SSF51395">
    <property type="entry name" value="FMN-linked oxidoreductases"/>
    <property type="match status" value="1"/>
</dbReference>
<dbReference type="InterPro" id="IPR013785">
    <property type="entry name" value="Aldolase_TIM"/>
</dbReference>
<evidence type="ECO:0000256" key="2">
    <source>
        <dbReference type="ARBA" id="ARBA00022630"/>
    </source>
</evidence>
<dbReference type="InterPro" id="IPR012133">
    <property type="entry name" value="Alpha-hydoxy_acid_DH_FMN"/>
</dbReference>
<dbReference type="GO" id="GO:0004497">
    <property type="term" value="F:monooxygenase activity"/>
    <property type="evidence" value="ECO:0007669"/>
    <property type="project" value="UniProtKB-KW"/>
</dbReference>
<proteinExistence type="inferred from homology"/>
<evidence type="ECO:0000313" key="10">
    <source>
        <dbReference type="Proteomes" id="UP000546917"/>
    </source>
</evidence>
<dbReference type="InterPro" id="IPR037396">
    <property type="entry name" value="FMN_HAD"/>
</dbReference>
<dbReference type="GO" id="GO:0016614">
    <property type="term" value="F:oxidoreductase activity, acting on CH-OH group of donors"/>
    <property type="evidence" value="ECO:0007669"/>
    <property type="project" value="UniProtKB-ARBA"/>
</dbReference>
<evidence type="ECO:0000256" key="3">
    <source>
        <dbReference type="ARBA" id="ARBA00022643"/>
    </source>
</evidence>
<feature type="domain" description="FMN hydroxy acid dehydrogenase" evidence="6">
    <location>
        <begin position="18"/>
        <end position="387"/>
    </location>
</feature>
<protein>
    <submittedName>
        <fullName evidence="8">Alpha-hydroxy-acid oxidizing protein</fullName>
    </submittedName>
    <submittedName>
        <fullName evidence="7">Lactate 2-monooxygenase</fullName>
    </submittedName>
</protein>
<dbReference type="AlphaFoldDB" id="A0A1V0N4B8"/>